<evidence type="ECO:0000313" key="2">
    <source>
        <dbReference type="EMBL" id="GAA3583489.1"/>
    </source>
</evidence>
<dbReference type="EMBL" id="BAAAZN010000028">
    <property type="protein sequence ID" value="GAA3583489.1"/>
    <property type="molecule type" value="Genomic_DNA"/>
</dbReference>
<gene>
    <name evidence="2" type="ORF">GCM10022222_80330</name>
</gene>
<dbReference type="RefSeq" id="WP_344868722.1">
    <property type="nucleotide sequence ID" value="NZ_BAAAZN010000028.1"/>
</dbReference>
<keyword evidence="3" id="KW-1185">Reference proteome</keyword>
<name>A0ABP6YGU6_9PSEU</name>
<reference evidence="3" key="1">
    <citation type="journal article" date="2019" name="Int. J. Syst. Evol. Microbiol.">
        <title>The Global Catalogue of Microorganisms (GCM) 10K type strain sequencing project: providing services to taxonomists for standard genome sequencing and annotation.</title>
        <authorList>
            <consortium name="The Broad Institute Genomics Platform"/>
            <consortium name="The Broad Institute Genome Sequencing Center for Infectious Disease"/>
            <person name="Wu L."/>
            <person name="Ma J."/>
        </authorList>
    </citation>
    <scope>NUCLEOTIDE SEQUENCE [LARGE SCALE GENOMIC DNA]</scope>
    <source>
        <strain evidence="3">JCM 16898</strain>
    </source>
</reference>
<feature type="coiled-coil region" evidence="1">
    <location>
        <begin position="79"/>
        <end position="106"/>
    </location>
</feature>
<sequence length="108" mass="11398">MTGHEVTPHALSRQAAALARLGEHTGGLADSAGRLAGRLPRLGTAPPALHLAQQLRAAAGEAGLTGEIGAAKTEITGFHEALRTGAQRYQEHEAELEEKFQRLQRSGE</sequence>
<proteinExistence type="predicted"/>
<accession>A0ABP6YGU6</accession>
<keyword evidence="1" id="KW-0175">Coiled coil</keyword>
<protein>
    <recommendedName>
        <fullName evidence="4">Excreted virulence factor EspC, type VII ESX diderm</fullName>
    </recommendedName>
</protein>
<comment type="caution">
    <text evidence="2">The sequence shown here is derived from an EMBL/GenBank/DDBJ whole genome shotgun (WGS) entry which is preliminary data.</text>
</comment>
<evidence type="ECO:0000313" key="3">
    <source>
        <dbReference type="Proteomes" id="UP001500689"/>
    </source>
</evidence>
<evidence type="ECO:0008006" key="4">
    <source>
        <dbReference type="Google" id="ProtNLM"/>
    </source>
</evidence>
<dbReference type="Proteomes" id="UP001500689">
    <property type="component" value="Unassembled WGS sequence"/>
</dbReference>
<organism evidence="2 3">
    <name type="scientific">Amycolatopsis ultiminotia</name>
    <dbReference type="NCBI Taxonomy" id="543629"/>
    <lineage>
        <taxon>Bacteria</taxon>
        <taxon>Bacillati</taxon>
        <taxon>Actinomycetota</taxon>
        <taxon>Actinomycetes</taxon>
        <taxon>Pseudonocardiales</taxon>
        <taxon>Pseudonocardiaceae</taxon>
        <taxon>Amycolatopsis</taxon>
    </lineage>
</organism>
<evidence type="ECO:0000256" key="1">
    <source>
        <dbReference type="SAM" id="Coils"/>
    </source>
</evidence>